<dbReference type="SMART" id="SM00382">
    <property type="entry name" value="AAA"/>
    <property type="match status" value="2"/>
</dbReference>
<evidence type="ECO:0000256" key="5">
    <source>
        <dbReference type="ARBA" id="ARBA00022840"/>
    </source>
</evidence>
<dbReference type="InterPro" id="IPR036640">
    <property type="entry name" value="ABC1_TM_sf"/>
</dbReference>
<dbReference type="CDD" id="cd18606">
    <property type="entry name" value="ABC_6TM_YOR1_D2_like"/>
    <property type="match status" value="1"/>
</dbReference>
<dbReference type="CDD" id="cd18597">
    <property type="entry name" value="ABC_6TM_YOR1_D1_like"/>
    <property type="match status" value="1"/>
</dbReference>
<dbReference type="GO" id="GO:0016020">
    <property type="term" value="C:membrane"/>
    <property type="evidence" value="ECO:0007669"/>
    <property type="project" value="UniProtKB-SubCell"/>
</dbReference>
<feature type="transmembrane region" description="Helical" evidence="9">
    <location>
        <begin position="924"/>
        <end position="947"/>
    </location>
</feature>
<feature type="region of interest" description="Disordered" evidence="8">
    <location>
        <begin position="862"/>
        <end position="892"/>
    </location>
</feature>
<organism evidence="12 13">
    <name type="scientific">Sphaerulina musiva (strain SO2202)</name>
    <name type="common">Poplar stem canker fungus</name>
    <name type="synonym">Septoria musiva</name>
    <dbReference type="NCBI Taxonomy" id="692275"/>
    <lineage>
        <taxon>Eukaryota</taxon>
        <taxon>Fungi</taxon>
        <taxon>Dikarya</taxon>
        <taxon>Ascomycota</taxon>
        <taxon>Pezizomycotina</taxon>
        <taxon>Dothideomycetes</taxon>
        <taxon>Dothideomycetidae</taxon>
        <taxon>Mycosphaerellales</taxon>
        <taxon>Mycosphaerellaceae</taxon>
        <taxon>Sphaerulina</taxon>
    </lineage>
</organism>
<keyword evidence="2" id="KW-0813">Transport</keyword>
<dbReference type="FunFam" id="1.20.1560.10:FF:000010">
    <property type="entry name" value="Multidrug resistance-associated ABC transporter"/>
    <property type="match status" value="1"/>
</dbReference>
<keyword evidence="3 9" id="KW-0812">Transmembrane</keyword>
<evidence type="ECO:0000313" key="13">
    <source>
        <dbReference type="Proteomes" id="UP000016931"/>
    </source>
</evidence>
<feature type="compositionally biased region" description="Basic and acidic residues" evidence="8">
    <location>
        <begin position="1"/>
        <end position="10"/>
    </location>
</feature>
<evidence type="ECO:0000256" key="8">
    <source>
        <dbReference type="SAM" id="MobiDB-lite"/>
    </source>
</evidence>
<dbReference type="OrthoDB" id="6500128at2759"/>
<feature type="compositionally biased region" description="Polar residues" evidence="8">
    <location>
        <begin position="79"/>
        <end position="89"/>
    </location>
</feature>
<evidence type="ECO:0000256" key="7">
    <source>
        <dbReference type="ARBA" id="ARBA00023136"/>
    </source>
</evidence>
<evidence type="ECO:0000256" key="3">
    <source>
        <dbReference type="ARBA" id="ARBA00022692"/>
    </source>
</evidence>
<dbReference type="FunFam" id="3.40.50.300:FF:002040">
    <property type="entry name" value="ABC multidrug transporter (Eurofung)"/>
    <property type="match status" value="1"/>
</dbReference>
<dbReference type="InterPro" id="IPR027417">
    <property type="entry name" value="P-loop_NTPase"/>
</dbReference>
<dbReference type="Gene3D" id="1.20.1560.10">
    <property type="entry name" value="ABC transporter type 1, transmembrane domain"/>
    <property type="match status" value="2"/>
</dbReference>
<feature type="domain" description="ABC transporter" evidence="10">
    <location>
        <begin position="1239"/>
        <end position="1478"/>
    </location>
</feature>
<feature type="transmembrane region" description="Helical" evidence="9">
    <location>
        <begin position="407"/>
        <end position="425"/>
    </location>
</feature>
<feature type="transmembrane region" description="Helical" evidence="9">
    <location>
        <begin position="1152"/>
        <end position="1172"/>
    </location>
</feature>
<feature type="domain" description="ABC transporter" evidence="10">
    <location>
        <begin position="635"/>
        <end position="859"/>
    </location>
</feature>
<dbReference type="HOGENOM" id="CLU_000604_27_1_1"/>
<keyword evidence="7 9" id="KW-0472">Membrane</keyword>
<dbReference type="InterPro" id="IPR003439">
    <property type="entry name" value="ABC_transporter-like_ATP-bd"/>
</dbReference>
<dbReference type="InterPro" id="IPR017871">
    <property type="entry name" value="ABC_transporter-like_CS"/>
</dbReference>
<dbReference type="OMA" id="QVTDAWT"/>
<dbReference type="SUPFAM" id="SSF52540">
    <property type="entry name" value="P-loop containing nucleoside triphosphate hydrolases"/>
    <property type="match status" value="2"/>
</dbReference>
<dbReference type="PANTHER" id="PTHR24223">
    <property type="entry name" value="ATP-BINDING CASSETTE SUB-FAMILY C"/>
    <property type="match status" value="1"/>
</dbReference>
<dbReference type="InterPro" id="IPR003593">
    <property type="entry name" value="AAA+_ATPase"/>
</dbReference>
<dbReference type="EMBL" id="KB456268">
    <property type="protein sequence ID" value="EMF09906.1"/>
    <property type="molecule type" value="Genomic_DNA"/>
</dbReference>
<dbReference type="Pfam" id="PF00005">
    <property type="entry name" value="ABC_tran"/>
    <property type="match status" value="2"/>
</dbReference>
<evidence type="ECO:0000256" key="1">
    <source>
        <dbReference type="ARBA" id="ARBA00004141"/>
    </source>
</evidence>
<feature type="transmembrane region" description="Helical" evidence="9">
    <location>
        <begin position="1062"/>
        <end position="1080"/>
    </location>
</feature>
<dbReference type="FunFam" id="3.40.50.300:FF:000565">
    <property type="entry name" value="ABC bile acid transporter"/>
    <property type="match status" value="1"/>
</dbReference>
<dbReference type="RefSeq" id="XP_016758027.1">
    <property type="nucleotide sequence ID" value="XM_016910537.1"/>
</dbReference>
<keyword evidence="4" id="KW-0547">Nucleotide-binding</keyword>
<feature type="region of interest" description="Disordered" evidence="8">
    <location>
        <begin position="1"/>
        <end position="127"/>
    </location>
</feature>
<dbReference type="GO" id="GO:0016887">
    <property type="term" value="F:ATP hydrolysis activity"/>
    <property type="evidence" value="ECO:0007669"/>
    <property type="project" value="InterPro"/>
</dbReference>
<feature type="domain" description="ABC transmembrane type-1" evidence="11">
    <location>
        <begin position="928"/>
        <end position="1203"/>
    </location>
</feature>
<dbReference type="InterPro" id="IPR050173">
    <property type="entry name" value="ABC_transporter_C-like"/>
</dbReference>
<dbReference type="PROSITE" id="PS00211">
    <property type="entry name" value="ABC_TRANSPORTER_1"/>
    <property type="match status" value="2"/>
</dbReference>
<evidence type="ECO:0000256" key="4">
    <source>
        <dbReference type="ARBA" id="ARBA00022741"/>
    </source>
</evidence>
<feature type="compositionally biased region" description="Acidic residues" evidence="8">
    <location>
        <begin position="866"/>
        <end position="878"/>
    </location>
</feature>
<feature type="compositionally biased region" description="Acidic residues" evidence="8">
    <location>
        <begin position="52"/>
        <end position="64"/>
    </location>
</feature>
<evidence type="ECO:0000259" key="10">
    <source>
        <dbReference type="PROSITE" id="PS50893"/>
    </source>
</evidence>
<evidence type="ECO:0000259" key="11">
    <source>
        <dbReference type="PROSITE" id="PS50929"/>
    </source>
</evidence>
<feature type="compositionally biased region" description="Basic and acidic residues" evidence="8">
    <location>
        <begin position="33"/>
        <end position="50"/>
    </location>
</feature>
<keyword evidence="13" id="KW-1185">Reference proteome</keyword>
<accession>M3AV06</accession>
<dbReference type="STRING" id="692275.M3AV06"/>
<dbReference type="Pfam" id="PF00664">
    <property type="entry name" value="ABC_membrane"/>
    <property type="match status" value="2"/>
</dbReference>
<proteinExistence type="predicted"/>
<sequence length="1513" mass="168188">MSGSEARKALTESTVEAPGPQEPIQTEALAEEPLERVGPDAELNDEKQVDYEAVEETSSQDESDIEKRQSPPLARTRSDWTTATENSVATEGAQPPEQQPTRKRKWSEKLNPFKSKNPPPVPSERLASREQSAGFFSVLTFQWVGPLMTVGYQRSLELNDIWHVNPERSVDVMRTKLLTALEYRQGRKDWFQPLPMALYDTFKKEFWIGGICNFISAMLQVLSPFTLKYLISFAGEAYAASNGTQPAPNIGHGIGLVIGITCMQIIQSGCVNHFIYRGMMVGGQARSTLISTIFAKAMRLSGRARAGGAALTMEAEQPAFEPGSKEEKAYFKQKLKDDQKKKKDKKGVSGDGQGWGNGRIVNLMSVDTYRIDQACGMGHMIWTAPIQVLLTLALLCINLTYSALAGFAFICLMMPLLAFAIRSLMMRRKVINEITDQRVSLTQEIISSVRFVKYFGWEMSFISRLGEIRDREIGKISFLLSIRNGIMAVSMSIPIFASMLAFITYSTTMHNLNPAPVFSSLALFNALRIPLNLLPMVLGQVVDANASLKRIAEFLAAEEINDDSEWKDDAKNAIEIRGGGFTWERNTNQDEKEAPGADPKGRKQIAQEKKDAKSKAKEDKSASKLAEKQQMGVYPDSDNVAESVLDEQRAPFQINNVDLTVGRDELVAVIGSVGSGKTSLLAALAGDMRKTTGEVTFGANRAFCPQYAWIQNATVKENIIFGKDYNSKWYNEVIDACALRPDLEMLPAGDMTEIGERGITVSGGQKQRLNIARAIYFDADIVLMDDPLSAVDAHVGKHIMDNAICGLLKGKARVLATHQLHVLHRVDRIVWMKEGMIYKIATFPDLMENDAEFQKLMETTAQEEKHEDEELVNEDEVEDEKKEVKKKKKGKKPAAALMQQEERAVDSVGWSVYAAYIRASGGMWVAPLVLILLVISQGANIMTSLWLSYWTSGKWNLGLGVYIGVYAALGVAQAALMFAFSVVLTVYGTKSSKVMLNRAVTRVLRAPMSFFDTTPLGRITNRFSKDVDTMDNTLTDSIRMFSLTMCMILSVFILIIAYYYYFAIALAPLTVIFLFSASYYRSSARELKRHEAVLRSVLFARFSEAVNGISTIRAYGVQQQFANHVDESVDSMDGAYFLTFANQRWLSTRLDAVGNVMVFVVGILVVTSRFSVNPSTGGLVLSYILSIVQMIQFTVRQLAEVENNMNSTERVHYYGTELEEEAPLHLGEVPASWPEHGAIDFDNVQMRYRDGLPLVLKGLTMHVRAGERIGVVGRTGAGKSTIMSTLFRLVELSGGSISIDGVNIAKIGLHDLRSRLAIIPQDPTLFRGTIRSNVDPFNEHTDLELWNALRQADLVGAEQTMDDEGGRIHLDTAVEDEGLNFSLGQRQLLALARALVRGSQIIVCDEATSSVDFETDQKIQRTIVRGFKGKTLLCIAHRLKTIIGYDRILVMDQGNVAELDRPLTLYDQGGIFRSMCDRSGIRREDFFESAEARFSAESPELERTQSAVMTTRA</sequence>
<evidence type="ECO:0000256" key="9">
    <source>
        <dbReference type="SAM" id="Phobius"/>
    </source>
</evidence>
<feature type="region of interest" description="Disordered" evidence="8">
    <location>
        <begin position="578"/>
        <end position="633"/>
    </location>
</feature>
<protein>
    <recommendedName>
        <fullName evidence="14">P-loop containing nucleoside triphosphate hydrolase protein</fullName>
    </recommendedName>
</protein>
<feature type="compositionally biased region" description="Basic and acidic residues" evidence="8">
    <location>
        <begin position="587"/>
        <end position="627"/>
    </location>
</feature>
<feature type="transmembrane region" description="Helical" evidence="9">
    <location>
        <begin position="959"/>
        <end position="988"/>
    </location>
</feature>
<evidence type="ECO:0000313" key="12">
    <source>
        <dbReference type="EMBL" id="EMF09906.1"/>
    </source>
</evidence>
<dbReference type="CDD" id="cd03250">
    <property type="entry name" value="ABCC_MRP_domain1"/>
    <property type="match status" value="1"/>
</dbReference>
<evidence type="ECO:0000256" key="6">
    <source>
        <dbReference type="ARBA" id="ARBA00022989"/>
    </source>
</evidence>
<feature type="domain" description="ABC transmembrane type-1" evidence="11">
    <location>
        <begin position="207"/>
        <end position="543"/>
    </location>
</feature>
<dbReference type="SUPFAM" id="SSF90123">
    <property type="entry name" value="ABC transporter transmembrane region"/>
    <property type="match status" value="2"/>
</dbReference>
<reference evidence="12 13" key="1">
    <citation type="journal article" date="2012" name="PLoS Pathog.">
        <title>Diverse lifestyles and strategies of plant pathogenesis encoded in the genomes of eighteen Dothideomycetes fungi.</title>
        <authorList>
            <person name="Ohm R.A."/>
            <person name="Feau N."/>
            <person name="Henrissat B."/>
            <person name="Schoch C.L."/>
            <person name="Horwitz B.A."/>
            <person name="Barry K.W."/>
            <person name="Condon B.J."/>
            <person name="Copeland A.C."/>
            <person name="Dhillon B."/>
            <person name="Glaser F."/>
            <person name="Hesse C.N."/>
            <person name="Kosti I."/>
            <person name="LaButti K."/>
            <person name="Lindquist E.A."/>
            <person name="Lucas S."/>
            <person name="Salamov A.A."/>
            <person name="Bradshaw R.E."/>
            <person name="Ciuffetti L."/>
            <person name="Hamelin R.C."/>
            <person name="Kema G.H.J."/>
            <person name="Lawrence C."/>
            <person name="Scott J.A."/>
            <person name="Spatafora J.W."/>
            <person name="Turgeon B.G."/>
            <person name="de Wit P.J.G.M."/>
            <person name="Zhong S."/>
            <person name="Goodwin S.B."/>
            <person name="Grigoriev I.V."/>
        </authorList>
    </citation>
    <scope>NUCLEOTIDE SEQUENCE [LARGE SCALE GENOMIC DNA]</scope>
    <source>
        <strain evidence="12 13">SO2202</strain>
    </source>
</reference>
<dbReference type="GeneID" id="27907674"/>
<feature type="transmembrane region" description="Helical" evidence="9">
    <location>
        <begin position="485"/>
        <end position="505"/>
    </location>
</feature>
<name>M3AV06_SPHMS</name>
<dbReference type="InterPro" id="IPR011527">
    <property type="entry name" value="ABC1_TM_dom"/>
</dbReference>
<feature type="transmembrane region" description="Helical" evidence="9">
    <location>
        <begin position="517"/>
        <end position="542"/>
    </location>
</feature>
<dbReference type="Gene3D" id="3.40.50.300">
    <property type="entry name" value="P-loop containing nucleotide triphosphate hydrolases"/>
    <property type="match status" value="2"/>
</dbReference>
<evidence type="ECO:0000256" key="2">
    <source>
        <dbReference type="ARBA" id="ARBA00022448"/>
    </source>
</evidence>
<keyword evidence="6 9" id="KW-1133">Transmembrane helix</keyword>
<dbReference type="CDD" id="cd03244">
    <property type="entry name" value="ABCC_MRP_domain2"/>
    <property type="match status" value="1"/>
</dbReference>
<keyword evidence="5" id="KW-0067">ATP-binding</keyword>
<dbReference type="PROSITE" id="PS50929">
    <property type="entry name" value="ABC_TM1F"/>
    <property type="match status" value="2"/>
</dbReference>
<dbReference type="PANTHER" id="PTHR24223:SF464">
    <property type="entry name" value="ABC-TYPE TRANSPORTER CICA"/>
    <property type="match status" value="1"/>
</dbReference>
<dbReference type="GO" id="GO:0140359">
    <property type="term" value="F:ABC-type transporter activity"/>
    <property type="evidence" value="ECO:0007669"/>
    <property type="project" value="InterPro"/>
</dbReference>
<dbReference type="PROSITE" id="PS50893">
    <property type="entry name" value="ABC_TRANSPORTER_2"/>
    <property type="match status" value="2"/>
</dbReference>
<feature type="transmembrane region" description="Helical" evidence="9">
    <location>
        <begin position="1038"/>
        <end position="1056"/>
    </location>
</feature>
<dbReference type="GO" id="GO:0005524">
    <property type="term" value="F:ATP binding"/>
    <property type="evidence" value="ECO:0007669"/>
    <property type="project" value="UniProtKB-KW"/>
</dbReference>
<gene>
    <name evidence="12" type="ORF">SEPMUDRAFT_90808</name>
</gene>
<dbReference type="Proteomes" id="UP000016931">
    <property type="component" value="Unassembled WGS sequence"/>
</dbReference>
<dbReference type="eggNOG" id="KOG0054">
    <property type="taxonomic scope" value="Eukaryota"/>
</dbReference>
<evidence type="ECO:0008006" key="14">
    <source>
        <dbReference type="Google" id="ProtNLM"/>
    </source>
</evidence>
<comment type="subcellular location">
    <subcellularLocation>
        <location evidence="1">Membrane</location>
        <topology evidence="1">Multi-pass membrane protein</topology>
    </subcellularLocation>
</comment>